<accession>A0A1M5UA68</accession>
<organism evidence="1 2">
    <name type="scientific">Sporanaerobacter acetigenes DSM 13106</name>
    <dbReference type="NCBI Taxonomy" id="1123281"/>
    <lineage>
        <taxon>Bacteria</taxon>
        <taxon>Bacillati</taxon>
        <taxon>Bacillota</taxon>
        <taxon>Tissierellia</taxon>
        <taxon>Tissierellales</taxon>
        <taxon>Sporanaerobacteraceae</taxon>
        <taxon>Sporanaerobacter</taxon>
    </lineage>
</organism>
<dbReference type="AlphaFoldDB" id="A0A1M5UA68"/>
<keyword evidence="2" id="KW-1185">Reference proteome</keyword>
<gene>
    <name evidence="1" type="ORF">SAMN02745180_00577</name>
</gene>
<evidence type="ECO:0000313" key="1">
    <source>
        <dbReference type="EMBL" id="SHH59945.1"/>
    </source>
</evidence>
<dbReference type="STRING" id="1123281.SAMN02745180_00577"/>
<dbReference type="OrthoDB" id="9804743at2"/>
<dbReference type="RefSeq" id="WP_072743162.1">
    <property type="nucleotide sequence ID" value="NZ_FQXR01000003.1"/>
</dbReference>
<evidence type="ECO:0000313" key="2">
    <source>
        <dbReference type="Proteomes" id="UP000184389"/>
    </source>
</evidence>
<dbReference type="EMBL" id="FQXR01000003">
    <property type="protein sequence ID" value="SHH59945.1"/>
    <property type="molecule type" value="Genomic_DNA"/>
</dbReference>
<sequence length="107" mass="12449">MENRTEKITFRVTPSELKIIENKAKESNIKVSEYVRQSSLGKDIIVIRDLEELVKEVNAIGRNLNQLAILCHQGKITCLKLDYVENKLDKVWQSLNLLVIKTKRKRN</sequence>
<dbReference type="Proteomes" id="UP000184389">
    <property type="component" value="Unassembled WGS sequence"/>
</dbReference>
<dbReference type="Pfam" id="PF21983">
    <property type="entry name" value="NikA-like"/>
    <property type="match status" value="1"/>
</dbReference>
<name>A0A1M5UA68_9FIRM</name>
<proteinExistence type="predicted"/>
<reference evidence="1 2" key="1">
    <citation type="submission" date="2016-11" db="EMBL/GenBank/DDBJ databases">
        <authorList>
            <person name="Jaros S."/>
            <person name="Januszkiewicz K."/>
            <person name="Wedrychowicz H."/>
        </authorList>
    </citation>
    <scope>NUCLEOTIDE SEQUENCE [LARGE SCALE GENOMIC DNA]</scope>
    <source>
        <strain evidence="1 2">DSM 13106</strain>
    </source>
</reference>
<dbReference type="InterPro" id="IPR053842">
    <property type="entry name" value="NikA-like"/>
</dbReference>
<protein>
    <submittedName>
        <fullName evidence="1">Mobilisation protein (MobC)</fullName>
    </submittedName>
</protein>